<dbReference type="PROSITE" id="PS01081">
    <property type="entry name" value="HTH_TETR_1"/>
    <property type="match status" value="1"/>
</dbReference>
<evidence type="ECO:0000259" key="3">
    <source>
        <dbReference type="PROSITE" id="PS50977"/>
    </source>
</evidence>
<dbReference type="Pfam" id="PF21303">
    <property type="entry name" value="TetR_C_39"/>
    <property type="match status" value="1"/>
</dbReference>
<feature type="DNA-binding region" description="H-T-H motif" evidence="2">
    <location>
        <begin position="25"/>
        <end position="44"/>
    </location>
</feature>
<comment type="caution">
    <text evidence="4">The sequence shown here is derived from an EMBL/GenBank/DDBJ whole genome shotgun (WGS) entry which is preliminary data.</text>
</comment>
<dbReference type="PRINTS" id="PR00455">
    <property type="entry name" value="HTHTETR"/>
</dbReference>
<dbReference type="PANTHER" id="PTHR43479">
    <property type="entry name" value="ACREF/ENVCD OPERON REPRESSOR-RELATED"/>
    <property type="match status" value="1"/>
</dbReference>
<protein>
    <submittedName>
        <fullName evidence="4">TetR family transcriptional regulator</fullName>
    </submittedName>
</protein>
<proteinExistence type="predicted"/>
<evidence type="ECO:0000256" key="1">
    <source>
        <dbReference type="ARBA" id="ARBA00023125"/>
    </source>
</evidence>
<feature type="domain" description="HTH tetR-type" evidence="3">
    <location>
        <begin position="2"/>
        <end position="62"/>
    </location>
</feature>
<dbReference type="Proteomes" id="UP000193669">
    <property type="component" value="Unassembled WGS sequence"/>
</dbReference>
<dbReference type="InterPro" id="IPR049149">
    <property type="entry name" value="TetR/AcrR_C"/>
</dbReference>
<dbReference type="InterPro" id="IPR050624">
    <property type="entry name" value="HTH-type_Tx_Regulator"/>
</dbReference>
<evidence type="ECO:0000313" key="5">
    <source>
        <dbReference type="Proteomes" id="UP000193669"/>
    </source>
</evidence>
<accession>A0A1X1H6C8</accession>
<organism evidence="4 5">
    <name type="scientific">Streptococcus oralis subsp. oralis</name>
    <dbReference type="NCBI Taxonomy" id="1891914"/>
    <lineage>
        <taxon>Bacteria</taxon>
        <taxon>Bacillati</taxon>
        <taxon>Bacillota</taxon>
        <taxon>Bacilli</taxon>
        <taxon>Lactobacillales</taxon>
        <taxon>Streptococcaceae</taxon>
        <taxon>Streptococcus</taxon>
    </lineage>
</organism>
<gene>
    <name evidence="4" type="ORF">B7721_08655</name>
</gene>
<dbReference type="SUPFAM" id="SSF48498">
    <property type="entry name" value="Tetracyclin repressor-like, C-terminal domain"/>
    <property type="match status" value="1"/>
</dbReference>
<dbReference type="InterPro" id="IPR001647">
    <property type="entry name" value="HTH_TetR"/>
</dbReference>
<dbReference type="RefSeq" id="WP_084878626.1">
    <property type="nucleotide sequence ID" value="NZ_NCUK01000013.1"/>
</dbReference>
<dbReference type="EMBL" id="NCUK01000013">
    <property type="protein sequence ID" value="ORO54606.1"/>
    <property type="molecule type" value="Genomic_DNA"/>
</dbReference>
<evidence type="ECO:0000313" key="4">
    <source>
        <dbReference type="EMBL" id="ORO54606.1"/>
    </source>
</evidence>
<sequence>MKNKKEQILDVSFSLFLEKGYDYTSISDILKKLDIARGTLYYHFESKEAIMDAIIERSAHDIVAEAERIVLQQELSVHEKIFSLFSVMNMEHLSGGDLMVDYLNRPQNALFHEKSNRLLLQKITPIFGEIIQEGVEKGIFENAYPYETAELILAMIVGVLDLRDEKMSPEIMERQTESLLYNIERILGADQGSFASFKILSLQKNEVD</sequence>
<dbReference type="InterPro" id="IPR023772">
    <property type="entry name" value="DNA-bd_HTH_TetR-type_CS"/>
</dbReference>
<dbReference type="Pfam" id="PF00440">
    <property type="entry name" value="TetR_N"/>
    <property type="match status" value="1"/>
</dbReference>
<dbReference type="InterPro" id="IPR009057">
    <property type="entry name" value="Homeodomain-like_sf"/>
</dbReference>
<dbReference type="SUPFAM" id="SSF46689">
    <property type="entry name" value="Homeodomain-like"/>
    <property type="match status" value="1"/>
</dbReference>
<dbReference type="InterPro" id="IPR036271">
    <property type="entry name" value="Tet_transcr_reg_TetR-rel_C_sf"/>
</dbReference>
<dbReference type="GO" id="GO:0003677">
    <property type="term" value="F:DNA binding"/>
    <property type="evidence" value="ECO:0007669"/>
    <property type="project" value="UniProtKB-UniRule"/>
</dbReference>
<dbReference type="PROSITE" id="PS50977">
    <property type="entry name" value="HTH_TETR_2"/>
    <property type="match status" value="1"/>
</dbReference>
<reference evidence="4 5" key="1">
    <citation type="journal article" date="2016" name="Eur. J. Clin. Microbiol. Infect. Dis.">
        <title>Whole genome sequencing as a tool for phylogenetic analysis of clinical strains of Mitis group streptococci.</title>
        <authorList>
            <person name="Rasmussen L.H."/>
            <person name="Dargis R."/>
            <person name="Hojholt K."/>
            <person name="Christensen J.J."/>
            <person name="Skovgaard O."/>
            <person name="Justesen U.S."/>
            <person name="Rosenvinge F.S."/>
            <person name="Moser C."/>
            <person name="Lukjancenko O."/>
            <person name="Rasmussen S."/>
            <person name="Nielsen X.C."/>
        </authorList>
    </citation>
    <scope>NUCLEOTIDE SEQUENCE [LARGE SCALE GENOMIC DNA]</scope>
    <source>
        <strain evidence="4 5">RH_57980_07</strain>
    </source>
</reference>
<keyword evidence="1 2" id="KW-0238">DNA-binding</keyword>
<dbReference type="Gene3D" id="1.10.357.10">
    <property type="entry name" value="Tetracycline Repressor, domain 2"/>
    <property type="match status" value="1"/>
</dbReference>
<name>A0A1X1H6C8_STROR</name>
<dbReference type="AlphaFoldDB" id="A0A1X1H6C8"/>
<dbReference type="PANTHER" id="PTHR43479:SF11">
    <property type="entry name" value="ACREF_ENVCD OPERON REPRESSOR-RELATED"/>
    <property type="match status" value="1"/>
</dbReference>
<evidence type="ECO:0000256" key="2">
    <source>
        <dbReference type="PROSITE-ProRule" id="PRU00335"/>
    </source>
</evidence>